<dbReference type="InterPro" id="IPR053071">
    <property type="entry name" value="GPCR1-related_rcpt"/>
</dbReference>
<feature type="transmembrane region" description="Helical" evidence="5">
    <location>
        <begin position="338"/>
        <end position="360"/>
    </location>
</feature>
<proteinExistence type="predicted"/>
<dbReference type="Gene3D" id="1.20.1070.10">
    <property type="entry name" value="Rhodopsin 7-helix transmembrane proteins"/>
    <property type="match status" value="1"/>
</dbReference>
<keyword evidence="8" id="KW-1185">Reference proteome</keyword>
<feature type="transmembrane region" description="Helical" evidence="5">
    <location>
        <begin position="240"/>
        <end position="262"/>
    </location>
</feature>
<dbReference type="SUPFAM" id="SSF81321">
    <property type="entry name" value="Family A G protein-coupled receptor-like"/>
    <property type="match status" value="1"/>
</dbReference>
<evidence type="ECO:0000256" key="3">
    <source>
        <dbReference type="ARBA" id="ARBA00022989"/>
    </source>
</evidence>
<gene>
    <name evidence="7" type="ORF">MAR_005031</name>
</gene>
<dbReference type="PRINTS" id="PR00237">
    <property type="entry name" value="GPCRRHODOPSN"/>
</dbReference>
<dbReference type="PANTHER" id="PTHR47023">
    <property type="entry name" value="SEX PEPTIDE RECEPTOR"/>
    <property type="match status" value="1"/>
</dbReference>
<keyword evidence="4 5" id="KW-0472">Membrane</keyword>
<feature type="transmembrane region" description="Helical" evidence="5">
    <location>
        <begin position="83"/>
        <end position="104"/>
    </location>
</feature>
<comment type="subcellular location">
    <subcellularLocation>
        <location evidence="1">Membrane</location>
    </subcellularLocation>
</comment>
<dbReference type="EMBL" id="CP111020">
    <property type="protein sequence ID" value="WAR14926.1"/>
    <property type="molecule type" value="Genomic_DNA"/>
</dbReference>
<organism evidence="7 8">
    <name type="scientific">Mya arenaria</name>
    <name type="common">Soft-shell clam</name>
    <dbReference type="NCBI Taxonomy" id="6604"/>
    <lineage>
        <taxon>Eukaryota</taxon>
        <taxon>Metazoa</taxon>
        <taxon>Spiralia</taxon>
        <taxon>Lophotrochozoa</taxon>
        <taxon>Mollusca</taxon>
        <taxon>Bivalvia</taxon>
        <taxon>Autobranchia</taxon>
        <taxon>Heteroconchia</taxon>
        <taxon>Euheterodonta</taxon>
        <taxon>Imparidentia</taxon>
        <taxon>Neoheterodontei</taxon>
        <taxon>Myida</taxon>
        <taxon>Myoidea</taxon>
        <taxon>Myidae</taxon>
        <taxon>Mya</taxon>
    </lineage>
</organism>
<keyword evidence="2 5" id="KW-0812">Transmembrane</keyword>
<evidence type="ECO:0000313" key="7">
    <source>
        <dbReference type="EMBL" id="WAR14926.1"/>
    </source>
</evidence>
<evidence type="ECO:0000256" key="1">
    <source>
        <dbReference type="ARBA" id="ARBA00004370"/>
    </source>
</evidence>
<name>A0ABY7F1I5_MYAAR</name>
<evidence type="ECO:0000256" key="2">
    <source>
        <dbReference type="ARBA" id="ARBA00022692"/>
    </source>
</evidence>
<protein>
    <submittedName>
        <fullName evidence="7">SPR-like protein</fullName>
    </submittedName>
</protein>
<dbReference type="Pfam" id="PF00001">
    <property type="entry name" value="7tm_1"/>
    <property type="match status" value="1"/>
</dbReference>
<feature type="domain" description="G-protein coupled receptors family 1 profile" evidence="6">
    <location>
        <begin position="95"/>
        <end position="353"/>
    </location>
</feature>
<dbReference type="PROSITE" id="PS50262">
    <property type="entry name" value="G_PROTEIN_RECEP_F1_2"/>
    <property type="match status" value="1"/>
</dbReference>
<reference evidence="7" key="1">
    <citation type="submission" date="2022-11" db="EMBL/GenBank/DDBJ databases">
        <title>Centuries of genome instability and evolution in soft-shell clam transmissible cancer (bioRxiv).</title>
        <authorList>
            <person name="Hart S.F.M."/>
            <person name="Yonemitsu M.A."/>
            <person name="Giersch R.M."/>
            <person name="Beal B.F."/>
            <person name="Arriagada G."/>
            <person name="Davis B.W."/>
            <person name="Ostrander E.A."/>
            <person name="Goff S.P."/>
            <person name="Metzger M.J."/>
        </authorList>
    </citation>
    <scope>NUCLEOTIDE SEQUENCE</scope>
    <source>
        <strain evidence="7">MELC-2E11</strain>
        <tissue evidence="7">Siphon/mantle</tissue>
    </source>
</reference>
<sequence>MYGLKERTMASYDAYGDYHGNYTDHSYTNGANNTDQETHTHSQYDDYHYSYDDYNLYSFDDYDMLYDDHIYEIFDFEIVIYGYLWPILVIFTACCNLLVIGGFLRKRMRNPTNLILVFIAISDSLTGIVTLPATFYVFSGKHIFLSKDWCNVTMVTRLYISRAFHTISIWQTVLLAVHRFLQIRHPNLASRLCTTKKTLAAVGIMYLVSFLLHMFHAFDIKTNGGFCQWELRKPCGWACVYIWASLILNHVLPCVILVVLAYKMWKSLRKLNVNVSNKTVREKKERARKITLVVVLILVIFLVPELPYGIYFLITMILKLVKGKILPLKTNRAVHTAYEVLLVLSFHLNFWVYCAMYRSFRTSLKTICRKLQCQPEPPFHSEENMTSSINKDYELVGMTSDTQQENI</sequence>
<accession>A0ABY7F1I5</accession>
<evidence type="ECO:0000259" key="6">
    <source>
        <dbReference type="PROSITE" id="PS50262"/>
    </source>
</evidence>
<evidence type="ECO:0000256" key="5">
    <source>
        <dbReference type="SAM" id="Phobius"/>
    </source>
</evidence>
<dbReference type="PANTHER" id="PTHR47023:SF1">
    <property type="entry name" value="SEX PEPTIDE RECEPTOR"/>
    <property type="match status" value="1"/>
</dbReference>
<evidence type="ECO:0000313" key="8">
    <source>
        <dbReference type="Proteomes" id="UP001164746"/>
    </source>
</evidence>
<keyword evidence="3 5" id="KW-1133">Transmembrane helix</keyword>
<feature type="transmembrane region" description="Helical" evidence="5">
    <location>
        <begin position="198"/>
        <end position="220"/>
    </location>
</feature>
<feature type="transmembrane region" description="Helical" evidence="5">
    <location>
        <begin position="116"/>
        <end position="138"/>
    </location>
</feature>
<evidence type="ECO:0000256" key="4">
    <source>
        <dbReference type="ARBA" id="ARBA00023136"/>
    </source>
</evidence>
<dbReference type="InterPro" id="IPR017452">
    <property type="entry name" value="GPCR_Rhodpsn_7TM"/>
</dbReference>
<dbReference type="InterPro" id="IPR000276">
    <property type="entry name" value="GPCR_Rhodpsn"/>
</dbReference>
<feature type="transmembrane region" description="Helical" evidence="5">
    <location>
        <begin position="290"/>
        <end position="318"/>
    </location>
</feature>
<dbReference type="Proteomes" id="UP001164746">
    <property type="component" value="Chromosome 9"/>
</dbReference>
<feature type="transmembrane region" description="Helical" evidence="5">
    <location>
        <begin position="158"/>
        <end position="177"/>
    </location>
</feature>
<dbReference type="CDD" id="cd14978">
    <property type="entry name" value="7tmA_FMRFamide_R-like"/>
    <property type="match status" value="1"/>
</dbReference>